<feature type="domain" description="HTH cro/C1-type" evidence="2">
    <location>
        <begin position="11"/>
        <end position="65"/>
    </location>
</feature>
<dbReference type="GO" id="GO:0003700">
    <property type="term" value="F:DNA-binding transcription factor activity"/>
    <property type="evidence" value="ECO:0007669"/>
    <property type="project" value="TreeGrafter"/>
</dbReference>
<sequence>MLNYHLIGKRIEEIRKMRRISQAELAELTDLSVSYINYIENAKRKASLQTLVIIADVMEITVDILLVGNQNHGRGEYKNEILLLMEDCSNYEKRIIYEQILSLKASLRDNHCLINSQDALLLIDKTVLCR</sequence>
<dbReference type="GO" id="GO:0003677">
    <property type="term" value="F:DNA binding"/>
    <property type="evidence" value="ECO:0007669"/>
    <property type="project" value="UniProtKB-KW"/>
</dbReference>
<dbReference type="CDD" id="cd00093">
    <property type="entry name" value="HTH_XRE"/>
    <property type="match status" value="1"/>
</dbReference>
<dbReference type="AlphaFoldDB" id="A0A645C9J6"/>
<keyword evidence="1" id="KW-0238">DNA-binding</keyword>
<organism evidence="3">
    <name type="scientific">bioreactor metagenome</name>
    <dbReference type="NCBI Taxonomy" id="1076179"/>
    <lineage>
        <taxon>unclassified sequences</taxon>
        <taxon>metagenomes</taxon>
        <taxon>ecological metagenomes</taxon>
    </lineage>
</organism>
<dbReference type="InterPro" id="IPR001387">
    <property type="entry name" value="Cro/C1-type_HTH"/>
</dbReference>
<dbReference type="SUPFAM" id="SSF47413">
    <property type="entry name" value="lambda repressor-like DNA-binding domains"/>
    <property type="match status" value="1"/>
</dbReference>
<dbReference type="SMART" id="SM00530">
    <property type="entry name" value="HTH_XRE"/>
    <property type="match status" value="1"/>
</dbReference>
<gene>
    <name evidence="3" type="ORF">SDC9_119800</name>
</gene>
<evidence type="ECO:0000256" key="1">
    <source>
        <dbReference type="ARBA" id="ARBA00023125"/>
    </source>
</evidence>
<dbReference type="GO" id="GO:0005829">
    <property type="term" value="C:cytosol"/>
    <property type="evidence" value="ECO:0007669"/>
    <property type="project" value="TreeGrafter"/>
</dbReference>
<dbReference type="EMBL" id="VSSQ01024983">
    <property type="protein sequence ID" value="MPM72824.1"/>
    <property type="molecule type" value="Genomic_DNA"/>
</dbReference>
<comment type="caution">
    <text evidence="3">The sequence shown here is derived from an EMBL/GenBank/DDBJ whole genome shotgun (WGS) entry which is preliminary data.</text>
</comment>
<dbReference type="PANTHER" id="PTHR46797">
    <property type="entry name" value="HTH-TYPE TRANSCRIPTIONAL REGULATOR"/>
    <property type="match status" value="1"/>
</dbReference>
<dbReference type="InterPro" id="IPR010982">
    <property type="entry name" value="Lambda_DNA-bd_dom_sf"/>
</dbReference>
<evidence type="ECO:0000259" key="2">
    <source>
        <dbReference type="PROSITE" id="PS50943"/>
    </source>
</evidence>
<protein>
    <recommendedName>
        <fullName evidence="2">HTH cro/C1-type domain-containing protein</fullName>
    </recommendedName>
</protein>
<dbReference type="PROSITE" id="PS50943">
    <property type="entry name" value="HTH_CROC1"/>
    <property type="match status" value="1"/>
</dbReference>
<proteinExistence type="predicted"/>
<evidence type="ECO:0000313" key="3">
    <source>
        <dbReference type="EMBL" id="MPM72824.1"/>
    </source>
</evidence>
<reference evidence="3" key="1">
    <citation type="submission" date="2019-08" db="EMBL/GenBank/DDBJ databases">
        <authorList>
            <person name="Kucharzyk K."/>
            <person name="Murdoch R.W."/>
            <person name="Higgins S."/>
            <person name="Loffler F."/>
        </authorList>
    </citation>
    <scope>NUCLEOTIDE SEQUENCE</scope>
</reference>
<dbReference type="InterPro" id="IPR050807">
    <property type="entry name" value="TransReg_Diox_bact_type"/>
</dbReference>
<dbReference type="PANTHER" id="PTHR46797:SF1">
    <property type="entry name" value="METHYLPHOSPHONATE SYNTHASE"/>
    <property type="match status" value="1"/>
</dbReference>
<dbReference type="Pfam" id="PF01381">
    <property type="entry name" value="HTH_3"/>
    <property type="match status" value="1"/>
</dbReference>
<name>A0A645C9J6_9ZZZZ</name>
<accession>A0A645C9J6</accession>
<dbReference type="Gene3D" id="1.10.260.40">
    <property type="entry name" value="lambda repressor-like DNA-binding domains"/>
    <property type="match status" value="1"/>
</dbReference>